<dbReference type="PANTHER" id="PTHR46652">
    <property type="entry name" value="LEUCINE-RICH REPEAT AND IQ DOMAIN-CONTAINING PROTEIN 1-RELATED"/>
    <property type="match status" value="1"/>
</dbReference>
<dbReference type="EMBL" id="JACHXU010000054">
    <property type="protein sequence ID" value="MBB3210707.1"/>
    <property type="molecule type" value="Genomic_DNA"/>
</dbReference>
<dbReference type="Proteomes" id="UP000536179">
    <property type="component" value="Unassembled WGS sequence"/>
</dbReference>
<dbReference type="InterPro" id="IPR050836">
    <property type="entry name" value="SDS22/Internalin_LRR"/>
</dbReference>
<dbReference type="AlphaFoldDB" id="A0A7W5E7F3"/>
<protein>
    <submittedName>
        <fullName evidence="4">Leucine-rich repeat (LRR) protein</fullName>
    </submittedName>
</protein>
<feature type="chain" id="PRO_5031371842" evidence="3">
    <location>
        <begin position="27"/>
        <end position="509"/>
    </location>
</feature>
<evidence type="ECO:0000256" key="1">
    <source>
        <dbReference type="ARBA" id="ARBA00022614"/>
    </source>
</evidence>
<evidence type="ECO:0000256" key="2">
    <source>
        <dbReference type="ARBA" id="ARBA00022737"/>
    </source>
</evidence>
<evidence type="ECO:0000313" key="5">
    <source>
        <dbReference type="Proteomes" id="UP000536179"/>
    </source>
</evidence>
<comment type="caution">
    <text evidence="4">The sequence shown here is derived from an EMBL/GenBank/DDBJ whole genome shotgun (WGS) entry which is preliminary data.</text>
</comment>
<proteinExistence type="predicted"/>
<feature type="signal peptide" evidence="3">
    <location>
        <begin position="1"/>
        <end position="26"/>
    </location>
</feature>
<evidence type="ECO:0000313" key="4">
    <source>
        <dbReference type="EMBL" id="MBB3210707.1"/>
    </source>
</evidence>
<keyword evidence="1" id="KW-0433">Leucine-rich repeat</keyword>
<dbReference type="InterPro" id="IPR032675">
    <property type="entry name" value="LRR_dom_sf"/>
</dbReference>
<accession>A0A7W5E7F3</accession>
<dbReference type="Pfam" id="PF12799">
    <property type="entry name" value="LRR_4"/>
    <property type="match status" value="1"/>
</dbReference>
<name>A0A7W5E7F3_9BACT</name>
<sequence length="509" mass="57856">MRWIHSNVAMTLCLLCIAIIHKPSFAQNMTATSFSEYALSTDLTPDETYTVELLIDRVRSNFDETYWDDWGERGDARRNPSYKPRFSRKHVGPAAKELHSLSWVSFQRLPDDERPVRDLTALKFLPNLSGLVLINNQVTDLSPIASCSELRRFHLNKNPVRDISPLAECKTIEELHLGDCPISNFSPLEELPCLRELSISADQIEAFTQLNRLPHLRKIEFGLETFESFDGFPEMPELRVIRGADVNKLDGLERFPKLQNLVNLSGRFDSLAPLRDLHGLTHTNIISSRIKSLQPLAGLPAFRDLHISTDARRLDLSPLETLTSLHELNVRCNGEEPNGLVKLKASLSPWDEEFRAAKPRYAPSLDLHVVDLETFDIYDTKQPFNSGGPNTNEGLLSSELDWLDKQLEILLASDFNADDDYTIPFNWNGARSRTVVLYSDKSVAAFPRLVLGIQDVLSNAKQDWIIYLQTDDVQPEFVVWVYPDKIVVAHEHAETVRSLVDSQEGRTKR</sequence>
<dbReference type="Gene3D" id="3.80.10.10">
    <property type="entry name" value="Ribonuclease Inhibitor"/>
    <property type="match status" value="1"/>
</dbReference>
<dbReference type="InterPro" id="IPR025875">
    <property type="entry name" value="Leu-rich_rpt_4"/>
</dbReference>
<keyword evidence="3" id="KW-0732">Signal</keyword>
<dbReference type="RefSeq" id="WP_184310193.1">
    <property type="nucleotide sequence ID" value="NZ_JACHXU010000054.1"/>
</dbReference>
<keyword evidence="5" id="KW-1185">Reference proteome</keyword>
<dbReference type="SUPFAM" id="SSF52058">
    <property type="entry name" value="L domain-like"/>
    <property type="match status" value="1"/>
</dbReference>
<evidence type="ECO:0000256" key="3">
    <source>
        <dbReference type="SAM" id="SignalP"/>
    </source>
</evidence>
<gene>
    <name evidence="4" type="ORF">FHS27_006555</name>
</gene>
<keyword evidence="2" id="KW-0677">Repeat</keyword>
<organism evidence="4 5">
    <name type="scientific">Aporhodopirellula rubra</name>
    <dbReference type="NCBI Taxonomy" id="980271"/>
    <lineage>
        <taxon>Bacteria</taxon>
        <taxon>Pseudomonadati</taxon>
        <taxon>Planctomycetota</taxon>
        <taxon>Planctomycetia</taxon>
        <taxon>Pirellulales</taxon>
        <taxon>Pirellulaceae</taxon>
        <taxon>Aporhodopirellula</taxon>
    </lineage>
</organism>
<reference evidence="4 5" key="1">
    <citation type="submission" date="2020-08" db="EMBL/GenBank/DDBJ databases">
        <title>Genomic Encyclopedia of Type Strains, Phase III (KMG-III): the genomes of soil and plant-associated and newly described type strains.</title>
        <authorList>
            <person name="Whitman W."/>
        </authorList>
    </citation>
    <scope>NUCLEOTIDE SEQUENCE [LARGE SCALE GENOMIC DNA]</scope>
    <source>
        <strain evidence="4 5">CECT 8075</strain>
    </source>
</reference>
<dbReference type="PANTHER" id="PTHR46652:SF3">
    <property type="entry name" value="LEUCINE-RICH REPEAT-CONTAINING PROTEIN 9"/>
    <property type="match status" value="1"/>
</dbReference>